<dbReference type="EMBL" id="WLXI01000027">
    <property type="protein sequence ID" value="MTD01193.1"/>
    <property type="molecule type" value="Genomic_DNA"/>
</dbReference>
<evidence type="ECO:0000313" key="1">
    <source>
        <dbReference type="EMBL" id="MTD01193.1"/>
    </source>
</evidence>
<gene>
    <name evidence="1" type="ORF">GKS16_02695</name>
</gene>
<accession>A0A6L6G716</accession>
<dbReference type="Pfam" id="PF07751">
    <property type="entry name" value="Abi_2"/>
    <property type="match status" value="1"/>
</dbReference>
<evidence type="ECO:0000313" key="2">
    <source>
        <dbReference type="Proteomes" id="UP000483839"/>
    </source>
</evidence>
<comment type="caution">
    <text evidence="1">The sequence shown here is derived from an EMBL/GenBank/DDBJ whole genome shotgun (WGS) entry which is preliminary data.</text>
</comment>
<dbReference type="InterPro" id="IPR011664">
    <property type="entry name" value="Abi_system_AbiD/AbiF-like"/>
</dbReference>
<dbReference type="AlphaFoldDB" id="A0A6L6G716"/>
<dbReference type="RefSeq" id="WP_154617214.1">
    <property type="nucleotide sequence ID" value="NZ_JADFAY010000012.1"/>
</dbReference>
<organism evidence="1 2">
    <name type="scientific">Streptococcus uberis</name>
    <dbReference type="NCBI Taxonomy" id="1349"/>
    <lineage>
        <taxon>Bacteria</taxon>
        <taxon>Bacillati</taxon>
        <taxon>Bacillota</taxon>
        <taxon>Bacilli</taxon>
        <taxon>Lactobacillales</taxon>
        <taxon>Streptococcaceae</taxon>
        <taxon>Streptococcus</taxon>
    </lineage>
</organism>
<sequence length="364" mass="43618">MEEDKILKKHVKEINKAFKTYDIKNYDTLSVYGDSFPINKLAKDLKVKDSRSPKKAMENSLLPDQLRKSGIKVNQEEEEFLKQRLPYINYYRLSVFRFFTEENNNSLTRMYEIYEFDNYLRREIWNFLTTIEITIKTTLAYSISLKYKNDFLEEIENGEKFEALCYIDPIIYKKKETKNLPEMLSNYASLMLDKQDKDPSIKHHVEYYSGNIPFWVIVEHLTLGNIVTFLYKLDRPYRKNWVRTSGFKIKDEWIIQWVDTIRQLRNTCAHTARIYGRKFNYNPHLTDDIRNNIQPSYDDESFEKLKHTLFGAFCVIKEFYQTLPVNEQASWNTFLTDLSSKISYMDINLYYIGFPDNWLALLKV</sequence>
<protein>
    <submittedName>
        <fullName evidence="1">Abi family protein</fullName>
    </submittedName>
</protein>
<reference evidence="1 2" key="1">
    <citation type="submission" date="2019-11" db="EMBL/GenBank/DDBJ databases">
        <title>Streptococcus uberis isolated from clinical mastitis cases on a southeastern Queensland dairy.</title>
        <authorList>
            <person name="Workentine M.L."/>
            <person name="Price R."/>
            <person name="Olchowy T."/>
        </authorList>
    </citation>
    <scope>NUCLEOTIDE SEQUENCE [LARGE SCALE GENOMIC DNA]</scope>
    <source>
        <strain evidence="1 2">OLC4459-A17</strain>
    </source>
</reference>
<dbReference type="Proteomes" id="UP000483839">
    <property type="component" value="Unassembled WGS sequence"/>
</dbReference>
<proteinExistence type="predicted"/>
<name>A0A6L6G716_STRUB</name>